<organism evidence="3 4">
    <name type="scientific">Bacillus yapensis</name>
    <dbReference type="NCBI Taxonomy" id="2492960"/>
    <lineage>
        <taxon>Bacteria</taxon>
        <taxon>Bacillati</taxon>
        <taxon>Bacillota</taxon>
        <taxon>Bacilli</taxon>
        <taxon>Bacillales</taxon>
        <taxon>Bacillaceae</taxon>
        <taxon>Bacillus</taxon>
    </lineage>
</organism>
<keyword evidence="4" id="KW-1185">Reference proteome</keyword>
<protein>
    <submittedName>
        <fullName evidence="3">Uncharacterized protein</fullName>
    </submittedName>
</protein>
<feature type="region of interest" description="Disordered" evidence="2">
    <location>
        <begin position="164"/>
        <end position="184"/>
    </location>
</feature>
<name>A0A431W562_9BACI</name>
<dbReference type="EMBL" id="RXNT01000010">
    <property type="protein sequence ID" value="RTR30527.1"/>
    <property type="molecule type" value="Genomic_DNA"/>
</dbReference>
<proteinExistence type="predicted"/>
<reference evidence="3 4" key="1">
    <citation type="submission" date="2018-12" db="EMBL/GenBank/DDBJ databases">
        <title>Bacillus yapensis draft genome sequence.</title>
        <authorList>
            <person name="Yu L."/>
            <person name="Xu X."/>
            <person name="Tang X."/>
        </authorList>
    </citation>
    <scope>NUCLEOTIDE SEQUENCE [LARGE SCALE GENOMIC DNA]</scope>
    <source>
        <strain evidence="3 4">XXST-01</strain>
    </source>
</reference>
<evidence type="ECO:0000313" key="4">
    <source>
        <dbReference type="Proteomes" id="UP000271374"/>
    </source>
</evidence>
<dbReference type="Proteomes" id="UP000271374">
    <property type="component" value="Unassembled WGS sequence"/>
</dbReference>
<sequence length="201" mass="23665">MNSIMKTESYSDEELKKLLLEYSNKHTGSITYLGLQKETGISRKTWKRRMGETIETLNRKVITSHNNVGFDEIPYPNFDLIIDRFLNDEKGLRDALYHIQEVFIKNIEENNKLSDQLMKKDKKIDELTQKIEKLKHELNEKKQEVRNYEKIIIESTNPSVRRRKGISSNLIKMSEHRKESAASLELEDEFPELFGDLDDES</sequence>
<gene>
    <name evidence="3" type="ORF">EKG37_13595</name>
</gene>
<comment type="caution">
    <text evidence="3">The sequence shown here is derived from an EMBL/GenBank/DDBJ whole genome shotgun (WGS) entry which is preliminary data.</text>
</comment>
<dbReference type="AlphaFoldDB" id="A0A431W562"/>
<feature type="coiled-coil region" evidence="1">
    <location>
        <begin position="110"/>
        <end position="151"/>
    </location>
</feature>
<accession>A0A431W562</accession>
<evidence type="ECO:0000256" key="1">
    <source>
        <dbReference type="SAM" id="Coils"/>
    </source>
</evidence>
<evidence type="ECO:0000256" key="2">
    <source>
        <dbReference type="SAM" id="MobiDB-lite"/>
    </source>
</evidence>
<evidence type="ECO:0000313" key="3">
    <source>
        <dbReference type="EMBL" id="RTR30527.1"/>
    </source>
</evidence>
<keyword evidence="1" id="KW-0175">Coiled coil</keyword>
<dbReference type="OrthoDB" id="2869075at2"/>